<sequence length="1003" mass="109770">MGLDSYARRLSVADVEFQDTRYPTISSSSSKHRPTPSFSDRPLADTARTDASRTSWVDFAAPTASKVPGFDQAWVAGRLTEEPSHQPSNKYHRQQDADQYQAVESRLPEGAGVQRSSPSGSPYLPPDDQRSSSNVAPSGQEQALATFESGSPLQRPDMGQRISGLDQYRSDQYVSSSPKHPSLPPPAGAGVKAVRPVPPIVPMSAGPSYSSAAMAIPISPKPRAYAQQPTYITPSSAPNPINPVYAQRQQPPKEEICVECAMRDEDMVDVDVTSPGVWRRDSDADYEELLQRELEDEAAGISQQENSSRPRARGGRLTEENLKFWLSINPKEPSSRQQTLDQYVKSQRALLEAEALAHARAMRESRQLDGKMRDAYSQLRRSAYELGSAAQPVDDTGGVRIKAPRSVSTPNALLTHAREVTLLENGMIVEHVDVRKEEREERERRRREEKRERSRVRKVSRGSRGDAMSVYSMQTPLQTDSGFFSGVRNDSRYSQSISQRPSSVMTGGNERPLTLLRAQSQASFSDMQSVGSGTSPRRSRFFGLRNLSPSGWRSQESFAPSGSMIDMHVALAREAQFPPQYPSPDVVDIGSNAPTLRLGESWPRMDTKPEAPEPPQARSSKTTRGLKKIWKLVTGSSSKSDTQHNPRANSRSLDRTDDDTPLAPPPPLSYLVSQGGSSRRHSSTTSLPSIVSPNTLSPFATSPPTAPSSLQPSPTSSRRSADKDQGDLRGGADQEDGNPDASMQDSDLRGRNTQSSWTLSSTTGPTTPPMPSSPRPQSVSMRRDKSLPPLPGESSVEFPSHPMPEGRPQTLYTYDPRSGYPGLSPPQAPFRTGEPRRQSFGGMGSRPVSQTLPVKGALARGQLNVPPFLAEEKYSEFGASHLSFGQWPAAEASQGSLPTTDSRPKKRKSKFGLSSLFGKKSAESKEPAVDPLDFSVFRTSPSGDSRDPHVLGGSGYASPISASSHAQRMSVMSRKNLDELVDQDPDFVAYRYPSNDQRLDLLR</sequence>
<feature type="region of interest" description="Disordered" evidence="1">
    <location>
        <begin position="890"/>
        <end position="963"/>
    </location>
</feature>
<feature type="compositionally biased region" description="Low complexity" evidence="1">
    <location>
        <begin position="695"/>
        <end position="718"/>
    </location>
</feature>
<dbReference type="AlphaFoldDB" id="A0A9P3GIN7"/>
<comment type="caution">
    <text evidence="2">The sequence shown here is derived from an EMBL/GenBank/DDBJ whole genome shotgun (WGS) entry which is preliminary data.</text>
</comment>
<feature type="compositionally biased region" description="Polar residues" evidence="1">
    <location>
        <begin position="522"/>
        <end position="536"/>
    </location>
</feature>
<feature type="compositionally biased region" description="Basic and acidic residues" evidence="1">
    <location>
        <begin position="719"/>
        <end position="732"/>
    </location>
</feature>
<feature type="region of interest" description="Disordered" evidence="1">
    <location>
        <begin position="18"/>
        <end position="54"/>
    </location>
</feature>
<feature type="region of interest" description="Disordered" evidence="1">
    <location>
        <begin position="76"/>
        <end position="190"/>
    </location>
</feature>
<keyword evidence="3" id="KW-1185">Reference proteome</keyword>
<name>A0A9P3GIN7_9APHY</name>
<dbReference type="EMBL" id="BPQB01000044">
    <property type="protein sequence ID" value="GJE94979.1"/>
    <property type="molecule type" value="Genomic_DNA"/>
</dbReference>
<gene>
    <name evidence="2" type="ORF">PsYK624_111560</name>
</gene>
<feature type="region of interest" description="Disordered" evidence="1">
    <location>
        <begin position="522"/>
        <end position="546"/>
    </location>
</feature>
<feature type="region of interest" description="Disordered" evidence="1">
    <location>
        <begin position="582"/>
        <end position="849"/>
    </location>
</feature>
<feature type="compositionally biased region" description="Basic residues" evidence="1">
    <location>
        <begin position="444"/>
        <end position="461"/>
    </location>
</feature>
<feature type="compositionally biased region" description="Polar residues" evidence="1">
    <location>
        <begin position="131"/>
        <end position="152"/>
    </location>
</feature>
<dbReference type="Proteomes" id="UP000703269">
    <property type="component" value="Unassembled WGS sequence"/>
</dbReference>
<dbReference type="OrthoDB" id="3013446at2759"/>
<proteinExistence type="predicted"/>
<feature type="compositionally biased region" description="Low complexity" evidence="1">
    <location>
        <begin position="755"/>
        <end position="765"/>
    </location>
</feature>
<evidence type="ECO:0008006" key="4">
    <source>
        <dbReference type="Google" id="ProtNLM"/>
    </source>
</evidence>
<feature type="region of interest" description="Disordered" evidence="1">
    <location>
        <begin position="295"/>
        <end position="315"/>
    </location>
</feature>
<organism evidence="2 3">
    <name type="scientific">Phanerochaete sordida</name>
    <dbReference type="NCBI Taxonomy" id="48140"/>
    <lineage>
        <taxon>Eukaryota</taxon>
        <taxon>Fungi</taxon>
        <taxon>Dikarya</taxon>
        <taxon>Basidiomycota</taxon>
        <taxon>Agaricomycotina</taxon>
        <taxon>Agaricomycetes</taxon>
        <taxon>Polyporales</taxon>
        <taxon>Phanerochaetaceae</taxon>
        <taxon>Phanerochaete</taxon>
    </lineage>
</organism>
<reference evidence="2 3" key="1">
    <citation type="submission" date="2021-08" db="EMBL/GenBank/DDBJ databases">
        <title>Draft Genome Sequence of Phanerochaete sordida strain YK-624.</title>
        <authorList>
            <person name="Mori T."/>
            <person name="Dohra H."/>
            <person name="Suzuki T."/>
            <person name="Kawagishi H."/>
            <person name="Hirai H."/>
        </authorList>
    </citation>
    <scope>NUCLEOTIDE SEQUENCE [LARGE SCALE GENOMIC DNA]</scope>
    <source>
        <strain evidence="2 3">YK-624</strain>
    </source>
</reference>
<accession>A0A9P3GIN7</accession>
<feature type="compositionally biased region" description="Polar residues" evidence="1">
    <location>
        <begin position="634"/>
        <end position="651"/>
    </location>
</feature>
<evidence type="ECO:0000313" key="3">
    <source>
        <dbReference type="Proteomes" id="UP000703269"/>
    </source>
</evidence>
<protein>
    <recommendedName>
        <fullName evidence="4">Proteophosphoglycan ppg4</fullName>
    </recommendedName>
</protein>
<feature type="region of interest" description="Disordered" evidence="1">
    <location>
        <begin position="435"/>
        <end position="474"/>
    </location>
</feature>
<evidence type="ECO:0000313" key="2">
    <source>
        <dbReference type="EMBL" id="GJE94979.1"/>
    </source>
</evidence>
<evidence type="ECO:0000256" key="1">
    <source>
        <dbReference type="SAM" id="MobiDB-lite"/>
    </source>
</evidence>